<sequence>MPALSDLAIDSNAINDGAWVNIDEYPGLKIKSRGYTDAFVDAQNRRLDKAMRAASVSSPALIGNAVRRQINAKLLADFLVVDVDGLFKDTAQTQPVTVDEFKTLLQDPKYSRLMNACWEAAGSVTRDGASQAEEAEGNSVPPSSGS</sequence>
<dbReference type="Proteomes" id="UP000194931">
    <property type="component" value="Unassembled WGS sequence"/>
</dbReference>
<dbReference type="EMBL" id="JOPJ01000048">
    <property type="protein sequence ID" value="OUJ10502.1"/>
    <property type="molecule type" value="Genomic_DNA"/>
</dbReference>
<organism evidence="2 3">
    <name type="scientific">Acetobacter okinawensis</name>
    <dbReference type="NCBI Taxonomy" id="1076594"/>
    <lineage>
        <taxon>Bacteria</taxon>
        <taxon>Pseudomonadati</taxon>
        <taxon>Pseudomonadota</taxon>
        <taxon>Alphaproteobacteria</taxon>
        <taxon>Acetobacterales</taxon>
        <taxon>Acetobacteraceae</taxon>
        <taxon>Acetobacter</taxon>
    </lineage>
</organism>
<reference evidence="3" key="1">
    <citation type="submission" date="2014-06" db="EMBL/GenBank/DDBJ databases">
        <authorList>
            <person name="Winans N.J."/>
            <person name="Newell P.D."/>
            <person name="Douglas A.E."/>
        </authorList>
    </citation>
    <scope>NUCLEOTIDE SEQUENCE [LARGE SCALE GENOMIC DNA]</scope>
</reference>
<feature type="region of interest" description="Disordered" evidence="1">
    <location>
        <begin position="125"/>
        <end position="146"/>
    </location>
</feature>
<evidence type="ECO:0000256" key="1">
    <source>
        <dbReference type="SAM" id="MobiDB-lite"/>
    </source>
</evidence>
<accession>A0A252BRT7</accession>
<dbReference type="OrthoDB" id="7219871at2"/>
<protein>
    <submittedName>
        <fullName evidence="2">Uncharacterized protein</fullName>
    </submittedName>
</protein>
<dbReference type="RefSeq" id="WP_086639959.1">
    <property type="nucleotide sequence ID" value="NZ_JOPJ01000048.1"/>
</dbReference>
<evidence type="ECO:0000313" key="2">
    <source>
        <dbReference type="EMBL" id="OUJ10502.1"/>
    </source>
</evidence>
<name>A0A252BRT7_9PROT</name>
<dbReference type="AlphaFoldDB" id="A0A252BRT7"/>
<proteinExistence type="predicted"/>
<keyword evidence="3" id="KW-1185">Reference proteome</keyword>
<comment type="caution">
    <text evidence="2">The sequence shown here is derived from an EMBL/GenBank/DDBJ whole genome shotgun (WGS) entry which is preliminary data.</text>
</comment>
<gene>
    <name evidence="2" type="ORF">HK26_08535</name>
</gene>
<evidence type="ECO:0000313" key="3">
    <source>
        <dbReference type="Proteomes" id="UP000194931"/>
    </source>
</evidence>